<dbReference type="Proteomes" id="UP001604336">
    <property type="component" value="Unassembled WGS sequence"/>
</dbReference>
<dbReference type="InterPro" id="IPR000073">
    <property type="entry name" value="AB_hydrolase_1"/>
</dbReference>
<keyword evidence="4" id="KW-1185">Reference proteome</keyword>
<comment type="caution">
    <text evidence="3">The sequence shown here is derived from an EMBL/GenBank/DDBJ whole genome shotgun (WGS) entry which is preliminary data.</text>
</comment>
<name>A0ABD1NW87_9LAMI</name>
<evidence type="ECO:0000313" key="3">
    <source>
        <dbReference type="EMBL" id="KAL2455892.1"/>
    </source>
</evidence>
<dbReference type="InterPro" id="IPR029058">
    <property type="entry name" value="AB_hydrolase_fold"/>
</dbReference>
<reference evidence="4" key="1">
    <citation type="submission" date="2024-07" db="EMBL/GenBank/DDBJ databases">
        <title>Two chromosome-level genome assemblies of Korean endemic species Abeliophyllum distichum and Forsythia ovata (Oleaceae).</title>
        <authorList>
            <person name="Jang H."/>
        </authorList>
    </citation>
    <scope>NUCLEOTIDE SEQUENCE [LARGE SCALE GENOMIC DNA]</scope>
</reference>
<feature type="domain" description="AB hydrolase-1" evidence="2">
    <location>
        <begin position="30"/>
        <end position="147"/>
    </location>
</feature>
<dbReference type="PANTHER" id="PTHR10992">
    <property type="entry name" value="METHYLESTERASE FAMILY MEMBER"/>
    <property type="match status" value="1"/>
</dbReference>
<dbReference type="InterPro" id="IPR045889">
    <property type="entry name" value="MES/HNL"/>
</dbReference>
<dbReference type="Pfam" id="PF12697">
    <property type="entry name" value="Abhydrolase_6"/>
    <property type="match status" value="1"/>
</dbReference>
<sequence>MENRKVYLLLCFLLICLVYFVNLARSESHFVLVHTAGHGAWCWYKLVPLLRSSGHNVTALDLAASGINPKHVLEVPSISDYFRPLTELMASLPQHEKVIIIGHSYGGLAISHAMERFPEKISVAVFITALMPGPYTNFSIFFQETHLAGDLRVLFSVQLLTGGEAKIQKTSLCSCSFTGTKYSNPDWWGDVSGALLPHLRMLMMPGGIERLIDEAERSDSGKSEFTGKSYQTQMLVPASISKTTLQVLDLR</sequence>
<evidence type="ECO:0000256" key="1">
    <source>
        <dbReference type="SAM" id="SignalP"/>
    </source>
</evidence>
<evidence type="ECO:0000259" key="2">
    <source>
        <dbReference type="Pfam" id="PF12697"/>
    </source>
</evidence>
<dbReference type="AlphaFoldDB" id="A0ABD1NW87"/>
<feature type="signal peptide" evidence="1">
    <location>
        <begin position="1"/>
        <end position="26"/>
    </location>
</feature>
<keyword evidence="1" id="KW-0732">Signal</keyword>
<dbReference type="EMBL" id="JBFOLK010000152">
    <property type="protein sequence ID" value="KAL2455892.1"/>
    <property type="molecule type" value="Genomic_DNA"/>
</dbReference>
<gene>
    <name evidence="3" type="ORF">Adt_47063</name>
</gene>
<dbReference type="SUPFAM" id="SSF53474">
    <property type="entry name" value="alpha/beta-Hydrolases"/>
    <property type="match status" value="1"/>
</dbReference>
<dbReference type="GO" id="GO:0016787">
    <property type="term" value="F:hydrolase activity"/>
    <property type="evidence" value="ECO:0007669"/>
    <property type="project" value="UniProtKB-ARBA"/>
</dbReference>
<proteinExistence type="predicted"/>
<evidence type="ECO:0000313" key="4">
    <source>
        <dbReference type="Proteomes" id="UP001604336"/>
    </source>
</evidence>
<dbReference type="PANTHER" id="PTHR10992:SF1002">
    <property type="entry name" value="SALICYLIC ACID-BINDING PROTEIN 2-LIKE"/>
    <property type="match status" value="1"/>
</dbReference>
<feature type="chain" id="PRO_5044740592" evidence="1">
    <location>
        <begin position="27"/>
        <end position="251"/>
    </location>
</feature>
<accession>A0ABD1NW87</accession>
<dbReference type="Gene3D" id="3.40.50.1820">
    <property type="entry name" value="alpha/beta hydrolase"/>
    <property type="match status" value="1"/>
</dbReference>
<protein>
    <submittedName>
        <fullName evidence="3">Methylketone synthase Ib</fullName>
    </submittedName>
</protein>
<organism evidence="3 4">
    <name type="scientific">Abeliophyllum distichum</name>
    <dbReference type="NCBI Taxonomy" id="126358"/>
    <lineage>
        <taxon>Eukaryota</taxon>
        <taxon>Viridiplantae</taxon>
        <taxon>Streptophyta</taxon>
        <taxon>Embryophyta</taxon>
        <taxon>Tracheophyta</taxon>
        <taxon>Spermatophyta</taxon>
        <taxon>Magnoliopsida</taxon>
        <taxon>eudicotyledons</taxon>
        <taxon>Gunneridae</taxon>
        <taxon>Pentapetalae</taxon>
        <taxon>asterids</taxon>
        <taxon>lamiids</taxon>
        <taxon>Lamiales</taxon>
        <taxon>Oleaceae</taxon>
        <taxon>Forsythieae</taxon>
        <taxon>Abeliophyllum</taxon>
    </lineage>
</organism>